<feature type="transmembrane region" description="Helical" evidence="1">
    <location>
        <begin position="258"/>
        <end position="279"/>
    </location>
</feature>
<feature type="transmembrane region" description="Helical" evidence="1">
    <location>
        <begin position="138"/>
        <end position="161"/>
    </location>
</feature>
<feature type="transmembrane region" description="Helical" evidence="1">
    <location>
        <begin position="347"/>
        <end position="366"/>
    </location>
</feature>
<dbReference type="Gene3D" id="1.20.1250.20">
    <property type="entry name" value="MFS general substrate transporter like domains"/>
    <property type="match status" value="2"/>
</dbReference>
<feature type="transmembrane region" description="Helical" evidence="1">
    <location>
        <begin position="72"/>
        <end position="91"/>
    </location>
</feature>
<evidence type="ECO:0000256" key="1">
    <source>
        <dbReference type="SAM" id="Phobius"/>
    </source>
</evidence>
<sequence>MSGGAVGSGAVSGGAVSGGAVSGGAVSGGAVSGGAVGRRQLAGYAIGSVGTGIHSTVPGLLLLYFMTDALGVPAGVAGLVVALPKAWDALFNPTVGAASDREALRTGRRTRILLAGALALPVAFAAMFLSPLTGSGAAAWVAVTFVLASSAFALFQVPYVALPAEMSDRPEVRTRIMVWRIVCLTVGILVAGGLAPAVVSLAGDGRRGYAVMGAVVAVLLLATLLVPALGARRVPARPGPEPLGLRAALRTARGNRAFFALLGAFVLQAAAVAIMLAAAPYTAAYWLGGYGLTSVLFVCLVAPSAVAVPLWGRAAARWGRLRCLTAATALFVPASAALWPAAGTGAVHVGAVLALCAVLGVAYAALQVLPLSLLPDTVHADAARTGRLQSGAFTGLWTAGETAGLAAGPGLFSLALAAAGFASSTTDHPVAQTPAARAGVLLGFSLVPALLMLASLPALRAYGRRRAAAPAVVVDSLAGEVS</sequence>
<dbReference type="EMBL" id="RJVJ01000001">
    <property type="protein sequence ID" value="ROR44682.1"/>
    <property type="molecule type" value="Genomic_DNA"/>
</dbReference>
<name>A0A8G1UIN9_9ACTN</name>
<dbReference type="Pfam" id="PF13347">
    <property type="entry name" value="MFS_2"/>
    <property type="match status" value="1"/>
</dbReference>
<feature type="transmembrane region" description="Helical" evidence="1">
    <location>
        <begin position="181"/>
        <end position="203"/>
    </location>
</feature>
<feature type="transmembrane region" description="Helical" evidence="1">
    <location>
        <begin position="112"/>
        <end position="132"/>
    </location>
</feature>
<keyword evidence="1" id="KW-0472">Membrane</keyword>
<dbReference type="PANTHER" id="PTHR11328:SF24">
    <property type="entry name" value="MAJOR FACILITATOR SUPERFAMILY (MFS) PROFILE DOMAIN-CONTAINING PROTEIN"/>
    <property type="match status" value="1"/>
</dbReference>
<feature type="transmembrane region" description="Helical" evidence="1">
    <location>
        <begin position="323"/>
        <end position="341"/>
    </location>
</feature>
<proteinExistence type="predicted"/>
<reference evidence="2 3" key="1">
    <citation type="submission" date="2018-11" db="EMBL/GenBank/DDBJ databases">
        <title>Sequencing the genomes of 1000 actinobacteria strains.</title>
        <authorList>
            <person name="Klenk H.-P."/>
        </authorList>
    </citation>
    <scope>NUCLEOTIDE SEQUENCE [LARGE SCALE GENOMIC DNA]</scope>
    <source>
        <strain evidence="2 3">DSM 44780</strain>
    </source>
</reference>
<feature type="transmembrane region" description="Helical" evidence="1">
    <location>
        <begin position="209"/>
        <end position="229"/>
    </location>
</feature>
<dbReference type="AlphaFoldDB" id="A0A8G1UIN9"/>
<organism evidence="2 3">
    <name type="scientific">Kitasatospora cineracea</name>
    <dbReference type="NCBI Taxonomy" id="88074"/>
    <lineage>
        <taxon>Bacteria</taxon>
        <taxon>Bacillati</taxon>
        <taxon>Actinomycetota</taxon>
        <taxon>Actinomycetes</taxon>
        <taxon>Kitasatosporales</taxon>
        <taxon>Streptomycetaceae</taxon>
        <taxon>Kitasatospora</taxon>
    </lineage>
</organism>
<dbReference type="InterPro" id="IPR036259">
    <property type="entry name" value="MFS_trans_sf"/>
</dbReference>
<dbReference type="GO" id="GO:0005886">
    <property type="term" value="C:plasma membrane"/>
    <property type="evidence" value="ECO:0007669"/>
    <property type="project" value="TreeGrafter"/>
</dbReference>
<accession>A0A8G1UIN9</accession>
<dbReference type="PANTHER" id="PTHR11328">
    <property type="entry name" value="MAJOR FACILITATOR SUPERFAMILY DOMAIN-CONTAINING PROTEIN"/>
    <property type="match status" value="1"/>
</dbReference>
<protein>
    <submittedName>
        <fullName evidence="2">Na+/melibiose symporter-like transporter</fullName>
    </submittedName>
</protein>
<gene>
    <name evidence="2" type="ORF">EDD39_2888</name>
</gene>
<feature type="transmembrane region" description="Helical" evidence="1">
    <location>
        <begin position="41"/>
        <end position="66"/>
    </location>
</feature>
<dbReference type="SUPFAM" id="SSF103473">
    <property type="entry name" value="MFS general substrate transporter"/>
    <property type="match status" value="1"/>
</dbReference>
<feature type="transmembrane region" description="Helical" evidence="1">
    <location>
        <begin position="403"/>
        <end position="423"/>
    </location>
</feature>
<comment type="caution">
    <text evidence="2">The sequence shown here is derived from an EMBL/GenBank/DDBJ whole genome shotgun (WGS) entry which is preliminary data.</text>
</comment>
<dbReference type="GO" id="GO:0015293">
    <property type="term" value="F:symporter activity"/>
    <property type="evidence" value="ECO:0007669"/>
    <property type="project" value="InterPro"/>
</dbReference>
<evidence type="ECO:0000313" key="2">
    <source>
        <dbReference type="EMBL" id="ROR44682.1"/>
    </source>
</evidence>
<keyword evidence="1" id="KW-1133">Transmembrane helix</keyword>
<dbReference type="InterPro" id="IPR039672">
    <property type="entry name" value="MFS_2"/>
</dbReference>
<feature type="transmembrane region" description="Helical" evidence="1">
    <location>
        <begin position="285"/>
        <end position="311"/>
    </location>
</feature>
<dbReference type="GO" id="GO:0008643">
    <property type="term" value="P:carbohydrate transport"/>
    <property type="evidence" value="ECO:0007669"/>
    <property type="project" value="InterPro"/>
</dbReference>
<keyword evidence="1" id="KW-0812">Transmembrane</keyword>
<evidence type="ECO:0000313" key="3">
    <source>
        <dbReference type="Proteomes" id="UP000267408"/>
    </source>
</evidence>
<dbReference type="Proteomes" id="UP000267408">
    <property type="component" value="Unassembled WGS sequence"/>
</dbReference>
<feature type="transmembrane region" description="Helical" evidence="1">
    <location>
        <begin position="435"/>
        <end position="456"/>
    </location>
</feature>
<dbReference type="RefSeq" id="WP_244256721.1">
    <property type="nucleotide sequence ID" value="NZ_RJVJ01000001.1"/>
</dbReference>